<dbReference type="PROSITE" id="PS51819">
    <property type="entry name" value="VOC"/>
    <property type="match status" value="1"/>
</dbReference>
<dbReference type="InterPro" id="IPR029068">
    <property type="entry name" value="Glyas_Bleomycin-R_OHBP_Dase"/>
</dbReference>
<organism evidence="3 4">
    <name type="scientific">Corynebacterium lizhenjunii</name>
    <dbReference type="NCBI Taxonomy" id="2709394"/>
    <lineage>
        <taxon>Bacteria</taxon>
        <taxon>Bacillati</taxon>
        <taxon>Actinomycetota</taxon>
        <taxon>Actinomycetes</taxon>
        <taxon>Mycobacteriales</taxon>
        <taxon>Corynebacteriaceae</taxon>
        <taxon>Corynebacterium</taxon>
    </lineage>
</organism>
<dbReference type="KEGG" id="cliz:G7Y31_11605"/>
<keyword evidence="4" id="KW-1185">Reference proteome</keyword>
<dbReference type="Proteomes" id="UP000594681">
    <property type="component" value="Chromosome"/>
</dbReference>
<proteinExistence type="predicted"/>
<dbReference type="AlphaFoldDB" id="A0A7T0KE47"/>
<feature type="region of interest" description="Disordered" evidence="1">
    <location>
        <begin position="44"/>
        <end position="78"/>
    </location>
</feature>
<feature type="domain" description="VOC" evidence="2">
    <location>
        <begin position="177"/>
        <end position="326"/>
    </location>
</feature>
<evidence type="ECO:0000313" key="4">
    <source>
        <dbReference type="Proteomes" id="UP000594681"/>
    </source>
</evidence>
<dbReference type="Gene3D" id="3.10.180.10">
    <property type="entry name" value="2,3-Dihydroxybiphenyl 1,2-Dioxygenase, domain 1"/>
    <property type="match status" value="2"/>
</dbReference>
<dbReference type="SUPFAM" id="SSF54593">
    <property type="entry name" value="Glyoxalase/Bleomycin resistance protein/Dihydroxybiphenyl dioxygenase"/>
    <property type="match status" value="1"/>
</dbReference>
<evidence type="ECO:0000313" key="3">
    <source>
        <dbReference type="EMBL" id="QPK79116.1"/>
    </source>
</evidence>
<accession>A0A7T0KE47</accession>
<dbReference type="EMBL" id="CP064954">
    <property type="protein sequence ID" value="QPK79116.1"/>
    <property type="molecule type" value="Genomic_DNA"/>
</dbReference>
<protein>
    <submittedName>
        <fullName evidence="3">VOC family protein</fullName>
    </submittedName>
</protein>
<evidence type="ECO:0000259" key="2">
    <source>
        <dbReference type="PROSITE" id="PS51819"/>
    </source>
</evidence>
<dbReference type="InterPro" id="IPR037523">
    <property type="entry name" value="VOC_core"/>
</dbReference>
<dbReference type="RefSeq" id="WP_165009975.1">
    <property type="nucleotide sequence ID" value="NZ_CP064954.1"/>
</dbReference>
<gene>
    <name evidence="3" type="ORF">G7Y31_11605</name>
</gene>
<reference evidence="3 4" key="1">
    <citation type="submission" date="2020-11" db="EMBL/GenBank/DDBJ databases">
        <title>Corynebacterium sp. ZJ-599.</title>
        <authorList>
            <person name="Zhou J."/>
        </authorList>
    </citation>
    <scope>NUCLEOTIDE SEQUENCE [LARGE SCALE GENOMIC DNA]</scope>
    <source>
        <strain evidence="3 4">ZJ-599</strain>
    </source>
</reference>
<name>A0A7T0KE47_9CORY</name>
<sequence>MRTTQLKRIGVVVSDLDQAVASYGKIYGIQSWQFADAAPADATSHGRRTLRTPGTWRSALGTTLPQEDAPGPFGNPAQSVTFELIQPTGGETPFNEQLLSKGEGITFIQVAAEGGDPAEHFAQLGITAAYSASIGGQCRTWWDTRKQLGGFYVEMVPVDAPAAEPAPADTALLPAQGIYHFGVLVDDVMEVLPHYRDIFGLESFDMKTWESGEGRLDAPQYRGNTDPVGYFTAQAHAQDFGFEIISMKYGSCHYNREFLDHRGPGIHHIFAWMTTQEQQWEELTSAMTAAGYPVVMGSPLRAGAAEFGYFDTFDALGGYLVEIVIRRFQGKPEHMSPDWIVDYSEAV</sequence>
<evidence type="ECO:0000256" key="1">
    <source>
        <dbReference type="SAM" id="MobiDB-lite"/>
    </source>
</evidence>